<feature type="non-terminal residue" evidence="1">
    <location>
        <position position="64"/>
    </location>
</feature>
<proteinExistence type="predicted"/>
<accession>A0A382TEM1</accession>
<dbReference type="AlphaFoldDB" id="A0A382TEM1"/>
<protein>
    <submittedName>
        <fullName evidence="1">Uncharacterized protein</fullName>
    </submittedName>
</protein>
<evidence type="ECO:0000313" key="1">
    <source>
        <dbReference type="EMBL" id="SVD20496.1"/>
    </source>
</evidence>
<gene>
    <name evidence="1" type="ORF">METZ01_LOCUS373350</name>
</gene>
<name>A0A382TEM1_9ZZZZ</name>
<organism evidence="1">
    <name type="scientific">marine metagenome</name>
    <dbReference type="NCBI Taxonomy" id="408172"/>
    <lineage>
        <taxon>unclassified sequences</taxon>
        <taxon>metagenomes</taxon>
        <taxon>ecological metagenomes</taxon>
    </lineage>
</organism>
<feature type="non-terminal residue" evidence="1">
    <location>
        <position position="1"/>
    </location>
</feature>
<reference evidence="1" key="1">
    <citation type="submission" date="2018-05" db="EMBL/GenBank/DDBJ databases">
        <authorList>
            <person name="Lanie J.A."/>
            <person name="Ng W.-L."/>
            <person name="Kazmierczak K.M."/>
            <person name="Andrzejewski T.M."/>
            <person name="Davidsen T.M."/>
            <person name="Wayne K.J."/>
            <person name="Tettelin H."/>
            <person name="Glass J.I."/>
            <person name="Rusch D."/>
            <person name="Podicherti R."/>
            <person name="Tsui H.-C.T."/>
            <person name="Winkler M.E."/>
        </authorList>
    </citation>
    <scope>NUCLEOTIDE SEQUENCE</scope>
</reference>
<dbReference type="EMBL" id="UINC01136002">
    <property type="protein sequence ID" value="SVD20496.1"/>
    <property type="molecule type" value="Genomic_DNA"/>
</dbReference>
<sequence>LSWRFTTGWFRRPAHWFLRPLSCRLALGVWHNDWVYDLVLLPSGSGDPSPDVQFPKSVGLFPVL</sequence>